<dbReference type="PROSITE" id="PS51819">
    <property type="entry name" value="VOC"/>
    <property type="match status" value="1"/>
</dbReference>
<proteinExistence type="predicted"/>
<dbReference type="EMBL" id="FQYL01000003">
    <property type="protein sequence ID" value="SHI63387.1"/>
    <property type="molecule type" value="Genomic_DNA"/>
</dbReference>
<dbReference type="Proteomes" id="UP000184390">
    <property type="component" value="Unassembled WGS sequence"/>
</dbReference>
<dbReference type="Pfam" id="PF00903">
    <property type="entry name" value="Glyoxalase"/>
    <property type="match status" value="1"/>
</dbReference>
<organism evidence="2 3">
    <name type="scientific">Actinomyces denticolens</name>
    <dbReference type="NCBI Taxonomy" id="52767"/>
    <lineage>
        <taxon>Bacteria</taxon>
        <taxon>Bacillati</taxon>
        <taxon>Actinomycetota</taxon>
        <taxon>Actinomycetes</taxon>
        <taxon>Actinomycetales</taxon>
        <taxon>Actinomycetaceae</taxon>
        <taxon>Actinomyces</taxon>
    </lineage>
</organism>
<dbReference type="SUPFAM" id="SSF54593">
    <property type="entry name" value="Glyoxalase/Bleomycin resistance protein/Dihydroxybiphenyl dioxygenase"/>
    <property type="match status" value="1"/>
</dbReference>
<feature type="domain" description="VOC" evidence="1">
    <location>
        <begin position="4"/>
        <end position="125"/>
    </location>
</feature>
<comment type="caution">
    <text evidence="2">The sequence shown here is derived from an EMBL/GenBank/DDBJ whole genome shotgun (WGS) entry which is preliminary data.</text>
</comment>
<reference evidence="2 3" key="1">
    <citation type="submission" date="2016-11" db="EMBL/GenBank/DDBJ databases">
        <authorList>
            <person name="Varghese N."/>
            <person name="Submissions S."/>
        </authorList>
    </citation>
    <scope>NUCLEOTIDE SEQUENCE [LARGE SCALE GENOMIC DNA]</scope>
    <source>
        <strain evidence="2 3">PA</strain>
    </source>
</reference>
<accession>A0ABY1I5L8</accession>
<sequence>MARMIDHISLGVGDTSAAKAFYARALKPLGYQVVVEHGPVIGLGVMGRENGPNAELWLVPADEPTAMHLALTAESAEQVDAFYEAALAAGGRDNGNPGERPQYHPGYYGAFVLDPDGHNLEAVFHG</sequence>
<evidence type="ECO:0000313" key="3">
    <source>
        <dbReference type="Proteomes" id="UP000184390"/>
    </source>
</evidence>
<dbReference type="GO" id="GO:0016829">
    <property type="term" value="F:lyase activity"/>
    <property type="evidence" value="ECO:0007669"/>
    <property type="project" value="UniProtKB-KW"/>
</dbReference>
<protein>
    <submittedName>
        <fullName evidence="2">Predicted lactoylglutathione lyase</fullName>
    </submittedName>
</protein>
<keyword evidence="3" id="KW-1185">Reference proteome</keyword>
<name>A0ABY1I5L8_9ACTO</name>
<dbReference type="CDD" id="cd07262">
    <property type="entry name" value="VOC_like"/>
    <property type="match status" value="1"/>
</dbReference>
<dbReference type="InterPro" id="IPR029068">
    <property type="entry name" value="Glyas_Bleomycin-R_OHBP_Dase"/>
</dbReference>
<dbReference type="PANTHER" id="PTHR35006:SF2">
    <property type="entry name" value="GLYOXALASE FAMILY PROTEIN (AFU_ORTHOLOGUE AFUA_5G14830)"/>
    <property type="match status" value="1"/>
</dbReference>
<evidence type="ECO:0000259" key="1">
    <source>
        <dbReference type="PROSITE" id="PS51819"/>
    </source>
</evidence>
<keyword evidence="2" id="KW-0456">Lyase</keyword>
<evidence type="ECO:0000313" key="2">
    <source>
        <dbReference type="EMBL" id="SHI63387.1"/>
    </source>
</evidence>
<dbReference type="InterPro" id="IPR004360">
    <property type="entry name" value="Glyas_Fos-R_dOase_dom"/>
</dbReference>
<dbReference type="PANTHER" id="PTHR35006">
    <property type="entry name" value="GLYOXALASE FAMILY PROTEIN (AFU_ORTHOLOGUE AFUA_5G14830)"/>
    <property type="match status" value="1"/>
</dbReference>
<gene>
    <name evidence="2" type="ORF">SAMN05216246_103196</name>
</gene>
<dbReference type="Gene3D" id="3.10.180.10">
    <property type="entry name" value="2,3-Dihydroxybiphenyl 1,2-Dioxygenase, domain 1"/>
    <property type="match status" value="1"/>
</dbReference>
<dbReference type="InterPro" id="IPR037523">
    <property type="entry name" value="VOC_core"/>
</dbReference>